<reference evidence="2 3" key="1">
    <citation type="submission" date="2020-03" db="EMBL/GenBank/DDBJ databases">
        <title>Dissostichus mawsoni Genome sequencing and assembly.</title>
        <authorList>
            <person name="Park H."/>
        </authorList>
    </citation>
    <scope>NUCLEOTIDE SEQUENCE [LARGE SCALE GENOMIC DNA]</scope>
    <source>
        <strain evidence="2">DM0001</strain>
        <tissue evidence="2">Muscle</tissue>
    </source>
</reference>
<evidence type="ECO:0000256" key="1">
    <source>
        <dbReference type="SAM" id="SignalP"/>
    </source>
</evidence>
<keyword evidence="3" id="KW-1185">Reference proteome</keyword>
<name>A0A7J5XK21_DISMA</name>
<dbReference type="PANTHER" id="PTHR45713">
    <property type="entry name" value="FTP DOMAIN-CONTAINING PROTEIN"/>
    <property type="match status" value="1"/>
</dbReference>
<dbReference type="Gene3D" id="2.60.120.260">
    <property type="entry name" value="Galactose-binding domain-like"/>
    <property type="match status" value="1"/>
</dbReference>
<keyword evidence="1" id="KW-0732">Signal</keyword>
<dbReference type="InterPro" id="IPR051941">
    <property type="entry name" value="BG_Antigen-Binding_Lectin"/>
</dbReference>
<evidence type="ECO:0000313" key="2">
    <source>
        <dbReference type="EMBL" id="KAF3837320.1"/>
    </source>
</evidence>
<sequence length="123" mass="13884">MYWSKKRHINSIFQLLIKCLDVLLFGMANIHLCHCPYSAANLALDGMAESSTTFDSSHPPSNANDGSDETHQQIYRSCFVSQMQIDPWWRLDLGGLFDISTIELLRRTDSAAAKILTYVQSSL</sequence>
<dbReference type="OrthoDB" id="547680at2759"/>
<dbReference type="EMBL" id="JAAKFY010000023">
    <property type="protein sequence ID" value="KAF3837320.1"/>
    <property type="molecule type" value="Genomic_DNA"/>
</dbReference>
<dbReference type="AlphaFoldDB" id="A0A7J5XK21"/>
<gene>
    <name evidence="2" type="ORF">F7725_004784</name>
</gene>
<dbReference type="Proteomes" id="UP000518266">
    <property type="component" value="Unassembled WGS sequence"/>
</dbReference>
<feature type="signal peptide" evidence="1">
    <location>
        <begin position="1"/>
        <end position="28"/>
    </location>
</feature>
<dbReference type="SUPFAM" id="SSF49785">
    <property type="entry name" value="Galactose-binding domain-like"/>
    <property type="match status" value="1"/>
</dbReference>
<dbReference type="PANTHER" id="PTHR45713:SF6">
    <property type="entry name" value="F5_8 TYPE C DOMAIN-CONTAINING PROTEIN"/>
    <property type="match status" value="1"/>
</dbReference>
<dbReference type="InterPro" id="IPR008979">
    <property type="entry name" value="Galactose-bd-like_sf"/>
</dbReference>
<feature type="chain" id="PRO_5029749928" description="F5/8 type C domain-containing protein" evidence="1">
    <location>
        <begin position="29"/>
        <end position="123"/>
    </location>
</feature>
<proteinExistence type="predicted"/>
<evidence type="ECO:0008006" key="4">
    <source>
        <dbReference type="Google" id="ProtNLM"/>
    </source>
</evidence>
<accession>A0A7J5XK21</accession>
<evidence type="ECO:0000313" key="3">
    <source>
        <dbReference type="Proteomes" id="UP000518266"/>
    </source>
</evidence>
<organism evidence="2 3">
    <name type="scientific">Dissostichus mawsoni</name>
    <name type="common">Antarctic cod</name>
    <dbReference type="NCBI Taxonomy" id="36200"/>
    <lineage>
        <taxon>Eukaryota</taxon>
        <taxon>Metazoa</taxon>
        <taxon>Chordata</taxon>
        <taxon>Craniata</taxon>
        <taxon>Vertebrata</taxon>
        <taxon>Euteleostomi</taxon>
        <taxon>Actinopterygii</taxon>
        <taxon>Neopterygii</taxon>
        <taxon>Teleostei</taxon>
        <taxon>Neoteleostei</taxon>
        <taxon>Acanthomorphata</taxon>
        <taxon>Eupercaria</taxon>
        <taxon>Perciformes</taxon>
        <taxon>Notothenioidei</taxon>
        <taxon>Nototheniidae</taxon>
        <taxon>Dissostichus</taxon>
    </lineage>
</organism>
<protein>
    <recommendedName>
        <fullName evidence="4">F5/8 type C domain-containing protein</fullName>
    </recommendedName>
</protein>
<comment type="caution">
    <text evidence="2">The sequence shown here is derived from an EMBL/GenBank/DDBJ whole genome shotgun (WGS) entry which is preliminary data.</text>
</comment>